<accession>A0A645FJU0</accession>
<reference evidence="1" key="1">
    <citation type="submission" date="2019-08" db="EMBL/GenBank/DDBJ databases">
        <authorList>
            <person name="Kucharzyk K."/>
            <person name="Murdoch R.W."/>
            <person name="Higgins S."/>
            <person name="Loffler F."/>
        </authorList>
    </citation>
    <scope>NUCLEOTIDE SEQUENCE</scope>
</reference>
<organism evidence="1">
    <name type="scientific">bioreactor metagenome</name>
    <dbReference type="NCBI Taxonomy" id="1076179"/>
    <lineage>
        <taxon>unclassified sequences</taxon>
        <taxon>metagenomes</taxon>
        <taxon>ecological metagenomes</taxon>
    </lineage>
</organism>
<evidence type="ECO:0000313" key="1">
    <source>
        <dbReference type="EMBL" id="MPN14668.1"/>
    </source>
</evidence>
<protein>
    <submittedName>
        <fullName evidence="1">Uncharacterized protein</fullName>
    </submittedName>
</protein>
<dbReference type="AlphaFoldDB" id="A0A645FJU0"/>
<comment type="caution">
    <text evidence="1">The sequence shown here is derived from an EMBL/GenBank/DDBJ whole genome shotgun (WGS) entry which is preliminary data.</text>
</comment>
<gene>
    <name evidence="1" type="ORF">SDC9_161995</name>
</gene>
<name>A0A645FJU0_9ZZZZ</name>
<sequence length="217" mass="25485">MHRRFLFSYREACRLSSKIRDRFPDVRAASEGISPIEEFPLQPYLILPGHPEKPVLCASWQWPVPNQSDARASGISTFRLSLRFLVPQRQCNEWPVKPECSDRLLSTLPLPYPAGAKLHREDILPKLPCFSNTSFHNTPLSDYKAEQRPRVVMAGPGQAIARLYHHWQYIVIKRRIRLDPPVYEFLPLLFLCFLRKKEWSHYPACHCRLPCRKIRRK</sequence>
<dbReference type="EMBL" id="VSSQ01061310">
    <property type="protein sequence ID" value="MPN14668.1"/>
    <property type="molecule type" value="Genomic_DNA"/>
</dbReference>
<proteinExistence type="predicted"/>